<organism evidence="1 2">
    <name type="scientific">Botryotinia calthae</name>
    <dbReference type="NCBI Taxonomy" id="38488"/>
    <lineage>
        <taxon>Eukaryota</taxon>
        <taxon>Fungi</taxon>
        <taxon>Dikarya</taxon>
        <taxon>Ascomycota</taxon>
        <taxon>Pezizomycotina</taxon>
        <taxon>Leotiomycetes</taxon>
        <taxon>Helotiales</taxon>
        <taxon>Sclerotiniaceae</taxon>
        <taxon>Botryotinia</taxon>
    </lineage>
</organism>
<accession>A0A4Y8D519</accession>
<evidence type="ECO:0000313" key="1">
    <source>
        <dbReference type="EMBL" id="TEY69493.1"/>
    </source>
</evidence>
<evidence type="ECO:0000313" key="2">
    <source>
        <dbReference type="Proteomes" id="UP000297299"/>
    </source>
</evidence>
<dbReference type="Proteomes" id="UP000297299">
    <property type="component" value="Unassembled WGS sequence"/>
</dbReference>
<dbReference type="AlphaFoldDB" id="A0A4Y8D519"/>
<reference evidence="1 2" key="1">
    <citation type="submission" date="2017-11" db="EMBL/GenBank/DDBJ databases">
        <title>Comparative genomics of Botrytis spp.</title>
        <authorList>
            <person name="Valero-Jimenez C.A."/>
            <person name="Tapia P."/>
            <person name="Veloso J."/>
            <person name="Silva-Moreno E."/>
            <person name="Staats M."/>
            <person name="Valdes J.H."/>
            <person name="Van Kan J.A.L."/>
        </authorList>
    </citation>
    <scope>NUCLEOTIDE SEQUENCE [LARGE SCALE GENOMIC DNA]</scope>
    <source>
        <strain evidence="1 2">MUCL2830</strain>
    </source>
</reference>
<keyword evidence="2" id="KW-1185">Reference proteome</keyword>
<comment type="caution">
    <text evidence="1">The sequence shown here is derived from an EMBL/GenBank/DDBJ whole genome shotgun (WGS) entry which is preliminary data.</text>
</comment>
<name>A0A4Y8D519_9HELO</name>
<protein>
    <submittedName>
        <fullName evidence="1">Uncharacterized protein</fullName>
    </submittedName>
</protein>
<gene>
    <name evidence="1" type="ORF">BOTCAL_0115g00130</name>
</gene>
<proteinExistence type="predicted"/>
<dbReference type="EMBL" id="PHWZ01000115">
    <property type="protein sequence ID" value="TEY69493.1"/>
    <property type="molecule type" value="Genomic_DNA"/>
</dbReference>
<dbReference type="OrthoDB" id="6359816at2759"/>
<sequence length="129" mass="15123">MCLFDLMDEAMDVFQEADKYTKKYYEVEDVAILYPRLCPDPALRRYLLDSLLFCFTEKEERVEKMWSITSIDELLQAEGDLAVDFLKALRSRYGTKIADPTNTDTCIYHRHKKTKRCLRSVILPGKSII</sequence>